<comment type="subcellular location">
    <subcellularLocation>
        <location evidence="1">Cell envelope</location>
    </subcellularLocation>
</comment>
<name>A0A1I3QE84_9GAMM</name>
<dbReference type="SUPFAM" id="SSF53850">
    <property type="entry name" value="Periplasmic binding protein-like II"/>
    <property type="match status" value="1"/>
</dbReference>
<dbReference type="GO" id="GO:1904680">
    <property type="term" value="F:peptide transmembrane transporter activity"/>
    <property type="evidence" value="ECO:0007669"/>
    <property type="project" value="TreeGrafter"/>
</dbReference>
<dbReference type="EMBL" id="FORG01000007">
    <property type="protein sequence ID" value="SFJ32554.1"/>
    <property type="molecule type" value="Genomic_DNA"/>
</dbReference>
<reference evidence="8" key="2">
    <citation type="submission" date="2016-10" db="EMBL/GenBank/DDBJ databases">
        <authorList>
            <person name="Varghese N."/>
            <person name="Submissions S."/>
        </authorList>
    </citation>
    <scope>NUCLEOTIDE SEQUENCE [LARGE SCALE GENOMIC DNA]</scope>
    <source>
        <strain evidence="8">DSM 17908</strain>
    </source>
</reference>
<evidence type="ECO:0000313" key="6">
    <source>
        <dbReference type="EMBL" id="PHM39983.1"/>
    </source>
</evidence>
<accession>A0A1I3QE84</accession>
<dbReference type="PANTHER" id="PTHR30290">
    <property type="entry name" value="PERIPLASMIC BINDING COMPONENT OF ABC TRANSPORTER"/>
    <property type="match status" value="1"/>
</dbReference>
<dbReference type="GO" id="GO:0015833">
    <property type="term" value="P:peptide transport"/>
    <property type="evidence" value="ECO:0007669"/>
    <property type="project" value="TreeGrafter"/>
</dbReference>
<feature type="domain" description="Solute-binding protein family 5" evidence="5">
    <location>
        <begin position="89"/>
        <end position="468"/>
    </location>
</feature>
<dbReference type="PIRSF" id="PIRSF002741">
    <property type="entry name" value="MppA"/>
    <property type="match status" value="1"/>
</dbReference>
<evidence type="ECO:0000313" key="9">
    <source>
        <dbReference type="Proteomes" id="UP000224607"/>
    </source>
</evidence>
<dbReference type="Proteomes" id="UP000198919">
    <property type="component" value="Unassembled WGS sequence"/>
</dbReference>
<dbReference type="Gene3D" id="3.90.76.10">
    <property type="entry name" value="Dipeptide-binding Protein, Domain 1"/>
    <property type="match status" value="1"/>
</dbReference>
<keyword evidence="4" id="KW-0732">Signal</keyword>
<keyword evidence="9" id="KW-1185">Reference proteome</keyword>
<dbReference type="Proteomes" id="UP000224607">
    <property type="component" value="Unassembled WGS sequence"/>
</dbReference>
<dbReference type="Pfam" id="PF00496">
    <property type="entry name" value="SBP_bac_5"/>
    <property type="match status" value="1"/>
</dbReference>
<dbReference type="PANTHER" id="PTHR30290:SF10">
    <property type="entry name" value="PERIPLASMIC OLIGOPEPTIDE-BINDING PROTEIN-RELATED"/>
    <property type="match status" value="1"/>
</dbReference>
<dbReference type="GO" id="GO:0043190">
    <property type="term" value="C:ATP-binding cassette (ABC) transporter complex"/>
    <property type="evidence" value="ECO:0007669"/>
    <property type="project" value="InterPro"/>
</dbReference>
<dbReference type="EMBL" id="NITY01000007">
    <property type="protein sequence ID" value="PHM39983.1"/>
    <property type="molecule type" value="Genomic_DNA"/>
</dbReference>
<sequence>MRKTISNKMISDKKIKLLSCVIALMWGNVSLSYAAVVPEGTQLSAKQEIVRNNGSEPASLDVHKVESDTELNIISDFFDGLVYLDQKSEIKPRLATRWETSDNQNWIFHLRKDAKWSDGSPLTAHDVVFSWRRLIDPATGAPYGNYLENASVVNASDVLQGKKKLEELGVKALDDFTLEVKLDKPVGDFLLMLTHPSTVPVSEKTVKKYGDKWIRPEHFVSSGAFKLSEWVVNERVVGVRNPQYWDDKNTVINKVTYLALVSDKADLNRYLAGEIDITLTIPLDSFAALKKKYPDQVNISPKLSTYYYEINTQKPPFNDVRVRQALNLAIDRDVIADKVLGQGQKAAYILLPPTIGGFSFQEPEYASWTQEQRIAKAKELLNEAGFNQNNPLKFNLLYNTMESHKKLAIAISSMWKKNLDVDATLQNQEWKVLLDNKYQGNFEVARYGWIADYNSPKTFFNIFTTGHTQNSSLYSNKKFDELVAEAEKTNNKSTYQQALDIVTHDAPIIPIYSYVNAKMVKPYIGGFYVDPRGYIFTKDLYVIKH</sequence>
<comment type="similarity">
    <text evidence="2">Belongs to the bacterial solute-binding protein 5 family.</text>
</comment>
<evidence type="ECO:0000256" key="3">
    <source>
        <dbReference type="ARBA" id="ARBA00022448"/>
    </source>
</evidence>
<dbReference type="AlphaFoldDB" id="A0A1I3QE84"/>
<dbReference type="STRING" id="351675.SAMN05421680_107141"/>
<reference evidence="6 9" key="3">
    <citation type="journal article" date="2017" name="Nat. Microbiol.">
        <title>Natural product diversity associated with the nematode symbionts Photorhabdus and Xenorhabdus.</title>
        <authorList>
            <person name="Tobias N.J."/>
            <person name="Wolff H."/>
            <person name="Djahanschiri B."/>
            <person name="Grundmann F."/>
            <person name="Kronenwerth M."/>
            <person name="Shi Y.M."/>
            <person name="Simonyi S."/>
            <person name="Grun P."/>
            <person name="Shapiro-Ilan D."/>
            <person name="Pidot S.J."/>
            <person name="Stinear T.P."/>
            <person name="Ebersberger I."/>
            <person name="Bode H.B."/>
        </authorList>
    </citation>
    <scope>NUCLEOTIDE SEQUENCE [LARGE SCALE GENOMIC DNA]</scope>
    <source>
        <strain evidence="6 9">DSM 17908</strain>
    </source>
</reference>
<dbReference type="FunFam" id="3.90.76.10:FF:000001">
    <property type="entry name" value="Oligopeptide ABC transporter substrate-binding protein"/>
    <property type="match status" value="1"/>
</dbReference>
<evidence type="ECO:0000256" key="1">
    <source>
        <dbReference type="ARBA" id="ARBA00004196"/>
    </source>
</evidence>
<evidence type="ECO:0000256" key="2">
    <source>
        <dbReference type="ARBA" id="ARBA00005695"/>
    </source>
</evidence>
<evidence type="ECO:0000313" key="8">
    <source>
        <dbReference type="Proteomes" id="UP000198919"/>
    </source>
</evidence>
<dbReference type="InterPro" id="IPR030678">
    <property type="entry name" value="Peptide/Ni-bd"/>
</dbReference>
<dbReference type="InterPro" id="IPR000914">
    <property type="entry name" value="SBP_5_dom"/>
</dbReference>
<dbReference type="FunFam" id="3.10.105.10:FF:000001">
    <property type="entry name" value="Oligopeptide ABC transporter, oligopeptide-binding protein"/>
    <property type="match status" value="1"/>
</dbReference>
<dbReference type="Gene3D" id="3.40.190.10">
    <property type="entry name" value="Periplasmic binding protein-like II"/>
    <property type="match status" value="1"/>
</dbReference>
<dbReference type="RefSeq" id="WP_092510251.1">
    <property type="nucleotide sequence ID" value="NZ_CAWNQB010000067.1"/>
</dbReference>
<dbReference type="InterPro" id="IPR039424">
    <property type="entry name" value="SBP_5"/>
</dbReference>
<gene>
    <name evidence="7" type="ORF">SAMN05421680_107141</name>
    <name evidence="6" type="ORF">Xmau_02167</name>
</gene>
<dbReference type="OrthoDB" id="9801912at2"/>
<evidence type="ECO:0000259" key="5">
    <source>
        <dbReference type="Pfam" id="PF00496"/>
    </source>
</evidence>
<proteinExistence type="inferred from homology"/>
<evidence type="ECO:0000256" key="4">
    <source>
        <dbReference type="ARBA" id="ARBA00022729"/>
    </source>
</evidence>
<dbReference type="GO" id="GO:0030288">
    <property type="term" value="C:outer membrane-bounded periplasmic space"/>
    <property type="evidence" value="ECO:0007669"/>
    <property type="project" value="TreeGrafter"/>
</dbReference>
<protein>
    <submittedName>
        <fullName evidence="7">Oligopeptide transport system substrate-binding protein</fullName>
    </submittedName>
    <submittedName>
        <fullName evidence="6">Periplasmic murein peptide-binding protein</fullName>
    </submittedName>
</protein>
<dbReference type="Gene3D" id="3.10.105.10">
    <property type="entry name" value="Dipeptide-binding Protein, Domain 3"/>
    <property type="match status" value="1"/>
</dbReference>
<reference evidence="7" key="1">
    <citation type="submission" date="2016-10" db="EMBL/GenBank/DDBJ databases">
        <authorList>
            <person name="de Groot N.N."/>
        </authorList>
    </citation>
    <scope>NUCLEOTIDE SEQUENCE [LARGE SCALE GENOMIC DNA]</scope>
    <source>
        <strain evidence="7">DSM 17908</strain>
    </source>
</reference>
<keyword evidence="3" id="KW-0813">Transport</keyword>
<evidence type="ECO:0000313" key="7">
    <source>
        <dbReference type="EMBL" id="SFJ32554.1"/>
    </source>
</evidence>
<dbReference type="CDD" id="cd08504">
    <property type="entry name" value="PBP2_OppA"/>
    <property type="match status" value="1"/>
</dbReference>
<organism evidence="7 8">
    <name type="scientific">Xenorhabdus mauleonii</name>
    <dbReference type="NCBI Taxonomy" id="351675"/>
    <lineage>
        <taxon>Bacteria</taxon>
        <taxon>Pseudomonadati</taxon>
        <taxon>Pseudomonadota</taxon>
        <taxon>Gammaproteobacteria</taxon>
        <taxon>Enterobacterales</taxon>
        <taxon>Morganellaceae</taxon>
        <taxon>Xenorhabdus</taxon>
    </lineage>
</organism>